<dbReference type="Pfam" id="PF19279">
    <property type="entry name" value="YegS_C"/>
    <property type="match status" value="1"/>
</dbReference>
<evidence type="ECO:0000259" key="6">
    <source>
        <dbReference type="PROSITE" id="PS50146"/>
    </source>
</evidence>
<dbReference type="SUPFAM" id="SSF111331">
    <property type="entry name" value="NAD kinase/diacylglycerol kinase-like"/>
    <property type="match status" value="1"/>
</dbReference>
<dbReference type="Gene3D" id="2.60.200.40">
    <property type="match status" value="1"/>
</dbReference>
<dbReference type="InterPro" id="IPR045540">
    <property type="entry name" value="YegS/DAGK_C"/>
</dbReference>
<evidence type="ECO:0000313" key="8">
    <source>
        <dbReference type="Proteomes" id="UP001318321"/>
    </source>
</evidence>
<dbReference type="SMART" id="SM00046">
    <property type="entry name" value="DAGKc"/>
    <property type="match status" value="1"/>
</dbReference>
<feature type="region of interest" description="Disordered" evidence="5">
    <location>
        <begin position="295"/>
        <end position="323"/>
    </location>
</feature>
<keyword evidence="3 7" id="KW-0418">Kinase</keyword>
<keyword evidence="2" id="KW-0547">Nucleotide-binding</keyword>
<dbReference type="GO" id="GO:0016301">
    <property type="term" value="F:kinase activity"/>
    <property type="evidence" value="ECO:0007669"/>
    <property type="project" value="UniProtKB-KW"/>
</dbReference>
<dbReference type="Proteomes" id="UP001318321">
    <property type="component" value="Unassembled WGS sequence"/>
</dbReference>
<evidence type="ECO:0000256" key="1">
    <source>
        <dbReference type="ARBA" id="ARBA00022679"/>
    </source>
</evidence>
<keyword evidence="4" id="KW-0067">ATP-binding</keyword>
<reference evidence="7 8" key="1">
    <citation type="submission" date="2020-03" db="EMBL/GenBank/DDBJ databases">
        <title>Identification of Halomonas strains.</title>
        <authorList>
            <person name="Xiao Z."/>
            <person name="Dong F."/>
            <person name="Wang Z."/>
            <person name="Zhao J.-Y."/>
        </authorList>
    </citation>
    <scope>NUCLEOTIDE SEQUENCE [LARGE SCALE GENOMIC DNA]</scope>
    <source>
        <strain evidence="7 8">DX6</strain>
    </source>
</reference>
<keyword evidence="8" id="KW-1185">Reference proteome</keyword>
<feature type="domain" description="DAGKc" evidence="6">
    <location>
        <begin position="51"/>
        <end position="121"/>
    </location>
</feature>
<dbReference type="InterPro" id="IPR050187">
    <property type="entry name" value="Lipid_Phosphate_FormReg"/>
</dbReference>
<evidence type="ECO:0000256" key="3">
    <source>
        <dbReference type="ARBA" id="ARBA00022777"/>
    </source>
</evidence>
<dbReference type="InterPro" id="IPR016064">
    <property type="entry name" value="NAD/diacylglycerol_kinase_sf"/>
</dbReference>
<evidence type="ECO:0000313" key="7">
    <source>
        <dbReference type="EMBL" id="NIC05710.1"/>
    </source>
</evidence>
<dbReference type="InterPro" id="IPR001206">
    <property type="entry name" value="Diacylglycerol_kinase_cat_dom"/>
</dbReference>
<dbReference type="PANTHER" id="PTHR12358">
    <property type="entry name" value="SPHINGOSINE KINASE"/>
    <property type="match status" value="1"/>
</dbReference>
<dbReference type="Pfam" id="PF00781">
    <property type="entry name" value="DAGK_cat"/>
    <property type="match status" value="1"/>
</dbReference>
<dbReference type="Gene3D" id="3.40.50.10330">
    <property type="entry name" value="Probable inorganic polyphosphate/atp-NAD kinase, domain 1"/>
    <property type="match status" value="1"/>
</dbReference>
<proteinExistence type="predicted"/>
<dbReference type="EMBL" id="JAAQTO010000023">
    <property type="protein sequence ID" value="NIC05710.1"/>
    <property type="molecule type" value="Genomic_DNA"/>
</dbReference>
<dbReference type="PROSITE" id="PS50146">
    <property type="entry name" value="DAGK"/>
    <property type="match status" value="1"/>
</dbReference>
<protein>
    <submittedName>
        <fullName evidence="7">Diacylglycerol kinase family lipid kinase</fullName>
    </submittedName>
</protein>
<evidence type="ECO:0000256" key="4">
    <source>
        <dbReference type="ARBA" id="ARBA00022840"/>
    </source>
</evidence>
<dbReference type="InterPro" id="IPR017438">
    <property type="entry name" value="ATP-NAD_kinase_N"/>
</dbReference>
<dbReference type="RefSeq" id="WP_167113512.1">
    <property type="nucleotide sequence ID" value="NZ_JAAQTO010000023.1"/>
</dbReference>
<evidence type="ECO:0000256" key="2">
    <source>
        <dbReference type="ARBA" id="ARBA00022741"/>
    </source>
</evidence>
<evidence type="ECO:0000256" key="5">
    <source>
        <dbReference type="SAM" id="MobiDB-lite"/>
    </source>
</evidence>
<name>A0ABX0PT89_9GAMM</name>
<sequence>MNYWLIVNDAAGDGRRGEHHWREHLEAAGLKHLRVGQLKDTEWEREIEPGDRVLVAGGDGSVGRVATVCIERKATMAVLPSGTANDFARNLVLPEDPAELCRLAVSDHTASVDVAWINGRLYLNVAHIGLGTMPAREATHERKQRLGRFSYLITLAQRAKLQRGFSGRIECDNGVVEGRWLTIAIASGAYFGGGHSIAEARIDDGQLDVIAVRHRSWFRVLLAFLATRLMGHMPYQDDTLVHLQSPQCHIRLQQARTLTADGETLGRMSNVSAFTRRGVLRVVCHPLAASQLATLHPAEDRPPGFDAPMVRPDPLQGRDEAGR</sequence>
<comment type="caution">
    <text evidence="7">The sequence shown here is derived from an EMBL/GenBank/DDBJ whole genome shotgun (WGS) entry which is preliminary data.</text>
</comment>
<keyword evidence="1" id="KW-0808">Transferase</keyword>
<gene>
    <name evidence="7" type="ORF">HBJ55_09760</name>
</gene>
<accession>A0ABX0PT89</accession>
<dbReference type="PANTHER" id="PTHR12358:SF54">
    <property type="entry name" value="SPHINGOSINE KINASE RELATED PROTEIN"/>
    <property type="match status" value="1"/>
</dbReference>
<organism evidence="7 8">
    <name type="scientific">Billgrantia bachuensis</name>
    <dbReference type="NCBI Taxonomy" id="2717286"/>
    <lineage>
        <taxon>Bacteria</taxon>
        <taxon>Pseudomonadati</taxon>
        <taxon>Pseudomonadota</taxon>
        <taxon>Gammaproteobacteria</taxon>
        <taxon>Oceanospirillales</taxon>
        <taxon>Halomonadaceae</taxon>
        <taxon>Billgrantia</taxon>
    </lineage>
</organism>